<dbReference type="EMBL" id="CAJPIZ010027272">
    <property type="protein sequence ID" value="CAG2119213.1"/>
    <property type="molecule type" value="Genomic_DNA"/>
</dbReference>
<name>A0A7R9QE38_9ACAR</name>
<evidence type="ECO:0000313" key="2">
    <source>
        <dbReference type="EMBL" id="CAD7642478.1"/>
    </source>
</evidence>
<accession>A0A7R9QE38</accession>
<organism evidence="2">
    <name type="scientific">Medioppia subpectinata</name>
    <dbReference type="NCBI Taxonomy" id="1979941"/>
    <lineage>
        <taxon>Eukaryota</taxon>
        <taxon>Metazoa</taxon>
        <taxon>Ecdysozoa</taxon>
        <taxon>Arthropoda</taxon>
        <taxon>Chelicerata</taxon>
        <taxon>Arachnida</taxon>
        <taxon>Acari</taxon>
        <taxon>Acariformes</taxon>
        <taxon>Sarcoptiformes</taxon>
        <taxon>Oribatida</taxon>
        <taxon>Brachypylina</taxon>
        <taxon>Oppioidea</taxon>
        <taxon>Oppiidae</taxon>
        <taxon>Medioppia</taxon>
    </lineage>
</organism>
<dbReference type="Proteomes" id="UP000759131">
    <property type="component" value="Unassembled WGS sequence"/>
</dbReference>
<proteinExistence type="predicted"/>
<dbReference type="AlphaFoldDB" id="A0A7R9QE38"/>
<evidence type="ECO:0000313" key="3">
    <source>
        <dbReference type="Proteomes" id="UP000759131"/>
    </source>
</evidence>
<protein>
    <submittedName>
        <fullName evidence="2">Uncharacterized protein</fullName>
    </submittedName>
</protein>
<gene>
    <name evidence="2" type="ORF">OSB1V03_LOCUS19162</name>
</gene>
<keyword evidence="3" id="KW-1185">Reference proteome</keyword>
<reference evidence="2" key="1">
    <citation type="submission" date="2020-11" db="EMBL/GenBank/DDBJ databases">
        <authorList>
            <person name="Tran Van P."/>
        </authorList>
    </citation>
    <scope>NUCLEOTIDE SEQUENCE</scope>
</reference>
<sequence length="106" mass="11503">MGFHSFLYSYHSTTACLWTAICRPNQPFERHLHTECPHSSAARSATQSAQNAPKMASQSRLPTKASHECLSHSSAPITRSTHLSSAAVTHALCVRSLVDALVATNE</sequence>
<evidence type="ECO:0000256" key="1">
    <source>
        <dbReference type="SAM" id="MobiDB-lite"/>
    </source>
</evidence>
<feature type="compositionally biased region" description="Low complexity" evidence="1">
    <location>
        <begin position="39"/>
        <end position="52"/>
    </location>
</feature>
<feature type="region of interest" description="Disordered" evidence="1">
    <location>
        <begin position="35"/>
        <end position="63"/>
    </location>
</feature>
<dbReference type="EMBL" id="OC881847">
    <property type="protein sequence ID" value="CAD7642478.1"/>
    <property type="molecule type" value="Genomic_DNA"/>
</dbReference>